<reference evidence="1" key="1">
    <citation type="submission" date="2023-03" db="EMBL/GenBank/DDBJ databases">
        <title>Edaphobacter sp.</title>
        <authorList>
            <person name="Huber K.J."/>
            <person name="Papendorf J."/>
            <person name="Pilke C."/>
            <person name="Bunk B."/>
            <person name="Sproeer C."/>
            <person name="Pester M."/>
        </authorList>
    </citation>
    <scope>NUCLEOTIDE SEQUENCE</scope>
    <source>
        <strain evidence="1">DSM 109920</strain>
    </source>
</reference>
<name>A0AAU7D4S2_9BACT</name>
<gene>
    <name evidence="1" type="ORF">P8936_12060</name>
</gene>
<dbReference type="AlphaFoldDB" id="A0AAU7D4S2"/>
<evidence type="ECO:0000313" key="1">
    <source>
        <dbReference type="EMBL" id="XBH12426.1"/>
    </source>
</evidence>
<dbReference type="RefSeq" id="WP_348269448.1">
    <property type="nucleotide sequence ID" value="NZ_CP121195.1"/>
</dbReference>
<proteinExistence type="predicted"/>
<dbReference type="EMBL" id="CP121195">
    <property type="protein sequence ID" value="XBH12426.1"/>
    <property type="molecule type" value="Genomic_DNA"/>
</dbReference>
<protein>
    <recommendedName>
        <fullName evidence="2">YqaJ viral recombinase domain-containing protein</fullName>
    </recommendedName>
</protein>
<accession>A0AAU7D4S2</accession>
<sequence>MSAFASWIYSLYSNACGDEQDRERGKAVEPAILKFRKMAQSSVDDGYLRSIGSEWRLVHNGLHLPAQDGVPWFSINHLRVNGEALRASPDLIYRHPGLNEVMIVEIKHSFMQIPSNLWPNLWGQLWCYSQLDIACNANRVTVIGEVWGEREHWYGWGRHRDIENCLHLRASERRDPRVPAYDRFFRTLFEIYCGHNGIL</sequence>
<organism evidence="1">
    <name type="scientific">Edaphobacter paludis</name>
    <dbReference type="NCBI Taxonomy" id="3035702"/>
    <lineage>
        <taxon>Bacteria</taxon>
        <taxon>Pseudomonadati</taxon>
        <taxon>Acidobacteriota</taxon>
        <taxon>Terriglobia</taxon>
        <taxon>Terriglobales</taxon>
        <taxon>Acidobacteriaceae</taxon>
        <taxon>Edaphobacter</taxon>
    </lineage>
</organism>
<evidence type="ECO:0008006" key="2">
    <source>
        <dbReference type="Google" id="ProtNLM"/>
    </source>
</evidence>